<accession>A0ABP1Q9P9</accession>
<evidence type="ECO:0000256" key="2">
    <source>
        <dbReference type="ARBA" id="ARBA00005327"/>
    </source>
</evidence>
<evidence type="ECO:0000313" key="9">
    <source>
        <dbReference type="EMBL" id="CAL8093421.1"/>
    </source>
</evidence>
<feature type="transmembrane region" description="Helical" evidence="8">
    <location>
        <begin position="72"/>
        <end position="93"/>
    </location>
</feature>
<keyword evidence="6 8" id="KW-0472">Membrane</keyword>
<gene>
    <name evidence="9" type="ORF">ODALV1_LOCUS8495</name>
</gene>
<evidence type="ECO:0000256" key="3">
    <source>
        <dbReference type="ARBA" id="ARBA00022475"/>
    </source>
</evidence>
<proteinExistence type="inferred from homology"/>
<evidence type="ECO:0000256" key="1">
    <source>
        <dbReference type="ARBA" id="ARBA00004651"/>
    </source>
</evidence>
<feature type="transmembrane region" description="Helical" evidence="8">
    <location>
        <begin position="113"/>
        <end position="131"/>
    </location>
</feature>
<comment type="caution">
    <text evidence="9">The sequence shown here is derived from an EMBL/GenBank/DDBJ whole genome shotgun (WGS) entry which is preliminary data.</text>
</comment>
<dbReference type="Pfam" id="PF06151">
    <property type="entry name" value="Trehalose_recp"/>
    <property type="match status" value="1"/>
</dbReference>
<name>A0ABP1Q9P9_9HEXA</name>
<dbReference type="InterPro" id="IPR009318">
    <property type="entry name" value="Gustatory_rcpt"/>
</dbReference>
<comment type="subcellular location">
    <subcellularLocation>
        <location evidence="1">Cell membrane</location>
        <topology evidence="1">Multi-pass membrane protein</topology>
    </subcellularLocation>
</comment>
<organism evidence="9 10">
    <name type="scientific">Orchesella dallaii</name>
    <dbReference type="NCBI Taxonomy" id="48710"/>
    <lineage>
        <taxon>Eukaryota</taxon>
        <taxon>Metazoa</taxon>
        <taxon>Ecdysozoa</taxon>
        <taxon>Arthropoda</taxon>
        <taxon>Hexapoda</taxon>
        <taxon>Collembola</taxon>
        <taxon>Entomobryomorpha</taxon>
        <taxon>Entomobryoidea</taxon>
        <taxon>Orchesellidae</taxon>
        <taxon>Orchesellinae</taxon>
        <taxon>Orchesella</taxon>
    </lineage>
</organism>
<dbReference type="EMBL" id="CAXLJM020000026">
    <property type="protein sequence ID" value="CAL8093421.1"/>
    <property type="molecule type" value="Genomic_DNA"/>
</dbReference>
<evidence type="ECO:0000256" key="6">
    <source>
        <dbReference type="ARBA" id="ARBA00023136"/>
    </source>
</evidence>
<keyword evidence="3" id="KW-1003">Cell membrane</keyword>
<evidence type="ECO:0000256" key="7">
    <source>
        <dbReference type="ARBA" id="ARBA00023170"/>
    </source>
</evidence>
<protein>
    <recommendedName>
        <fullName evidence="11">Gustatory receptor</fullName>
    </recommendedName>
</protein>
<evidence type="ECO:0000256" key="8">
    <source>
        <dbReference type="SAM" id="Phobius"/>
    </source>
</evidence>
<feature type="transmembrane region" description="Helical" evidence="8">
    <location>
        <begin position="240"/>
        <end position="257"/>
    </location>
</feature>
<evidence type="ECO:0000313" key="10">
    <source>
        <dbReference type="Proteomes" id="UP001642540"/>
    </source>
</evidence>
<reference evidence="9 10" key="1">
    <citation type="submission" date="2024-08" db="EMBL/GenBank/DDBJ databases">
        <authorList>
            <person name="Cucini C."/>
            <person name="Frati F."/>
        </authorList>
    </citation>
    <scope>NUCLEOTIDE SEQUENCE [LARGE SCALE GENOMIC DNA]</scope>
</reference>
<feature type="transmembrane region" description="Helical" evidence="8">
    <location>
        <begin position="161"/>
        <end position="183"/>
    </location>
</feature>
<keyword evidence="7" id="KW-0675">Receptor</keyword>
<evidence type="ECO:0000256" key="5">
    <source>
        <dbReference type="ARBA" id="ARBA00022989"/>
    </source>
</evidence>
<sequence length="459" mass="52146">MSIESPTLKSISAGQNSFNIDPVEVTYKEIEEETKDDLFRHLRGFLIFGKLIGLLPYKGIFGHSSSNLKFRYVSLPSFISYGILVILFINSFFEFLRSVTASKKNAFEVAQSIRFIFYQVWGAVIYLNFLLRSKSFLGIFQAWKSTTVFYSKPDGKLRRDIRLIAIVILLSAILENAVLHILFTVEYANGTNSGKGKKHANKTFGEAYYTGFHKSWANCISYHPVVATIAFIQHKCTMLAWNYIDILIAVLGRALYYKFKIISELAKESLVSRKKSLFSESGGKNEPLDKQGWLQMTKDHHSVCELLNAFENFLSPLLFISYMVNIYYVCMQLVEGLTVETKKHSLFLTIYAPWSFMHLIMRLYILSLSCAKINHYAHEIRDVIQLCPESYYTTNVSRLDKRVTGGRDIGLSGLGCFTVTKPFILTVIGVVFTFEIVLLQVYPNPDHTNNCSPAPAPSG</sequence>
<evidence type="ECO:0008006" key="11">
    <source>
        <dbReference type="Google" id="ProtNLM"/>
    </source>
</evidence>
<feature type="transmembrane region" description="Helical" evidence="8">
    <location>
        <begin position="346"/>
        <end position="365"/>
    </location>
</feature>
<comment type="similarity">
    <text evidence="2">Belongs to the insect chemoreceptor superfamily. Gustatory receptor (GR) family. Gr5a subfamily.</text>
</comment>
<keyword evidence="5 8" id="KW-1133">Transmembrane helix</keyword>
<dbReference type="PANTHER" id="PTHR21421:SF29">
    <property type="entry name" value="GUSTATORY RECEPTOR 5A FOR TREHALOSE-RELATED"/>
    <property type="match status" value="1"/>
</dbReference>
<keyword evidence="4 8" id="KW-0812">Transmembrane</keyword>
<dbReference type="Proteomes" id="UP001642540">
    <property type="component" value="Unassembled WGS sequence"/>
</dbReference>
<evidence type="ECO:0000256" key="4">
    <source>
        <dbReference type="ARBA" id="ARBA00022692"/>
    </source>
</evidence>
<feature type="transmembrane region" description="Helical" evidence="8">
    <location>
        <begin position="313"/>
        <end position="334"/>
    </location>
</feature>
<keyword evidence="10" id="KW-1185">Reference proteome</keyword>
<dbReference type="PANTHER" id="PTHR21421">
    <property type="entry name" value="GUSTATORY RECEPTOR"/>
    <property type="match status" value="1"/>
</dbReference>